<dbReference type="InterPro" id="IPR035890">
    <property type="entry name" value="Anti-sigma-28_factor_FlgM_sf"/>
</dbReference>
<organism evidence="11 12">
    <name type="scientific">Sphingomonas aurea</name>
    <dbReference type="NCBI Taxonomy" id="3063994"/>
    <lineage>
        <taxon>Bacteria</taxon>
        <taxon>Pseudomonadati</taxon>
        <taxon>Pseudomonadota</taxon>
        <taxon>Alphaproteobacteria</taxon>
        <taxon>Sphingomonadales</taxon>
        <taxon>Sphingomonadaceae</taxon>
        <taxon>Sphingomonas</taxon>
    </lineage>
</organism>
<evidence type="ECO:0000256" key="9">
    <source>
        <dbReference type="SAM" id="MobiDB-lite"/>
    </source>
</evidence>
<evidence type="ECO:0000313" key="11">
    <source>
        <dbReference type="EMBL" id="MDP1028197.1"/>
    </source>
</evidence>
<feature type="domain" description="Anti-sigma-28 factor FlgM C-terminal" evidence="10">
    <location>
        <begin position="43"/>
        <end position="83"/>
    </location>
</feature>
<evidence type="ECO:0000259" key="10">
    <source>
        <dbReference type="Pfam" id="PF04316"/>
    </source>
</evidence>
<comment type="function">
    <text evidence="7">Responsible for the coupling of flagellin expression to flagellar assembly by preventing expression of the flagellin genes when a component of the middle class of proteins is defective. It negatively regulates flagellar genes by inhibiting the activity of FliA by directly binding to FliA.</text>
</comment>
<keyword evidence="11" id="KW-0969">Cilium</keyword>
<accession>A0ABT9EML8</accession>
<evidence type="ECO:0000313" key="12">
    <source>
        <dbReference type="Proteomes" id="UP001230685"/>
    </source>
</evidence>
<comment type="caution">
    <text evidence="11">The sequence shown here is derived from an EMBL/GenBank/DDBJ whole genome shotgun (WGS) entry which is preliminary data.</text>
</comment>
<proteinExistence type="inferred from homology"/>
<feature type="region of interest" description="Disordered" evidence="9">
    <location>
        <begin position="19"/>
        <end position="39"/>
    </location>
</feature>
<name>A0ABT9EML8_9SPHN</name>
<keyword evidence="12" id="KW-1185">Reference proteome</keyword>
<protein>
    <recommendedName>
        <fullName evidence="2">Negative regulator of flagellin synthesis</fullName>
    </recommendedName>
    <alternativeName>
        <fullName evidence="8">Anti-sigma-28 factor</fullName>
    </alternativeName>
</protein>
<keyword evidence="11" id="KW-0966">Cell projection</keyword>
<evidence type="ECO:0000256" key="5">
    <source>
        <dbReference type="ARBA" id="ARBA00023015"/>
    </source>
</evidence>
<dbReference type="Pfam" id="PF04316">
    <property type="entry name" value="FlgM"/>
    <property type="match status" value="1"/>
</dbReference>
<keyword evidence="6" id="KW-0804">Transcription</keyword>
<dbReference type="EMBL" id="JAUUDS010000007">
    <property type="protein sequence ID" value="MDP1028197.1"/>
    <property type="molecule type" value="Genomic_DNA"/>
</dbReference>
<dbReference type="InterPro" id="IPR007412">
    <property type="entry name" value="FlgM"/>
</dbReference>
<reference evidence="11 12" key="1">
    <citation type="submission" date="2023-07" db="EMBL/GenBank/DDBJ databases">
        <authorList>
            <person name="Kim M.K."/>
        </authorList>
    </citation>
    <scope>NUCLEOTIDE SEQUENCE [LARGE SCALE GENOMIC DNA]</scope>
    <source>
        <strain evidence="11 12">KR1UV-12</strain>
    </source>
</reference>
<keyword evidence="5" id="KW-0805">Transcription regulation</keyword>
<keyword evidence="11" id="KW-0282">Flagellum</keyword>
<keyword evidence="4" id="KW-1005">Bacterial flagellum biogenesis</keyword>
<dbReference type="InterPro" id="IPR031316">
    <property type="entry name" value="FlgM_C"/>
</dbReference>
<evidence type="ECO:0000256" key="8">
    <source>
        <dbReference type="ARBA" id="ARBA00030117"/>
    </source>
</evidence>
<evidence type="ECO:0000256" key="6">
    <source>
        <dbReference type="ARBA" id="ARBA00023163"/>
    </source>
</evidence>
<evidence type="ECO:0000256" key="1">
    <source>
        <dbReference type="ARBA" id="ARBA00005322"/>
    </source>
</evidence>
<dbReference type="SUPFAM" id="SSF101498">
    <property type="entry name" value="Anti-sigma factor FlgM"/>
    <property type="match status" value="1"/>
</dbReference>
<comment type="similarity">
    <text evidence="1">Belongs to the FlgM family.</text>
</comment>
<feature type="compositionally biased region" description="Low complexity" evidence="9">
    <location>
        <begin position="22"/>
        <end position="39"/>
    </location>
</feature>
<dbReference type="Proteomes" id="UP001230685">
    <property type="component" value="Unassembled WGS sequence"/>
</dbReference>
<evidence type="ECO:0000256" key="7">
    <source>
        <dbReference type="ARBA" id="ARBA00024739"/>
    </source>
</evidence>
<evidence type="ECO:0000256" key="3">
    <source>
        <dbReference type="ARBA" id="ARBA00022491"/>
    </source>
</evidence>
<evidence type="ECO:0000256" key="4">
    <source>
        <dbReference type="ARBA" id="ARBA00022795"/>
    </source>
</evidence>
<sequence length="95" mass="9687">MMESIGIKATGSVARIAPSAPVSPVRSTTTETTTPVAAPDPTALAKSLAAAPPVDADRVSQIKAAIAKGTFPLLPSTIADQMIALKLAWNPHDKA</sequence>
<keyword evidence="3" id="KW-0678">Repressor</keyword>
<gene>
    <name evidence="11" type="primary">flgM</name>
    <name evidence="11" type="ORF">Q5H91_13315</name>
</gene>
<dbReference type="RefSeq" id="WP_305173907.1">
    <property type="nucleotide sequence ID" value="NZ_JAUUDS010000007.1"/>
</dbReference>
<dbReference type="NCBIfam" id="TIGR03824">
    <property type="entry name" value="FlgM_jcvi"/>
    <property type="match status" value="1"/>
</dbReference>
<evidence type="ECO:0000256" key="2">
    <source>
        <dbReference type="ARBA" id="ARBA00017823"/>
    </source>
</evidence>